<feature type="region of interest" description="Disordered" evidence="1">
    <location>
        <begin position="1"/>
        <end position="27"/>
    </location>
</feature>
<dbReference type="Proteomes" id="UP000515153">
    <property type="component" value="Chromosome VII"/>
</dbReference>
<keyword evidence="2" id="KW-1185">Reference proteome</keyword>
<feature type="compositionally biased region" description="Acidic residues" evidence="1">
    <location>
        <begin position="103"/>
        <end position="112"/>
    </location>
</feature>
<reference evidence="3" key="2">
    <citation type="submission" date="2019-10" db="EMBL/GenBank/DDBJ databases">
        <authorList>
            <consortium name="NCBI Genome Project"/>
        </authorList>
    </citation>
    <scope>NUCLEOTIDE SEQUENCE</scope>
    <source>
        <strain evidence="3">NI907</strain>
    </source>
</reference>
<reference evidence="2 3" key="1">
    <citation type="journal article" date="2019" name="Mol. Biol. Evol.">
        <title>Blast fungal genomes show frequent chromosomal changes, gene gains and losses, and effector gene turnover.</title>
        <authorList>
            <person name="Gomez Luciano L.B."/>
            <person name="Jason Tsai I."/>
            <person name="Chuma I."/>
            <person name="Tosa Y."/>
            <person name="Chen Y.H."/>
            <person name="Li J.Y."/>
            <person name="Li M.Y."/>
            <person name="Jade Lu M.Y."/>
            <person name="Nakayashiki H."/>
            <person name="Li W.H."/>
        </authorList>
    </citation>
    <scope>NUCLEOTIDE SEQUENCE [LARGE SCALE GENOMIC DNA]</scope>
    <source>
        <strain evidence="2 3">NI907</strain>
    </source>
</reference>
<evidence type="ECO:0000256" key="1">
    <source>
        <dbReference type="SAM" id="MobiDB-lite"/>
    </source>
</evidence>
<protein>
    <submittedName>
        <fullName evidence="3">Uncharacterized protein</fullName>
    </submittedName>
</protein>
<proteinExistence type="predicted"/>
<gene>
    <name evidence="3" type="ORF">PgNI_10648</name>
</gene>
<organism evidence="2 3">
    <name type="scientific">Pyricularia grisea</name>
    <name type="common">Crabgrass-specific blast fungus</name>
    <name type="synonym">Magnaporthe grisea</name>
    <dbReference type="NCBI Taxonomy" id="148305"/>
    <lineage>
        <taxon>Eukaryota</taxon>
        <taxon>Fungi</taxon>
        <taxon>Dikarya</taxon>
        <taxon>Ascomycota</taxon>
        <taxon>Pezizomycotina</taxon>
        <taxon>Sordariomycetes</taxon>
        <taxon>Sordariomycetidae</taxon>
        <taxon>Magnaporthales</taxon>
        <taxon>Pyriculariaceae</taxon>
        <taxon>Pyricularia</taxon>
    </lineage>
</organism>
<evidence type="ECO:0000313" key="2">
    <source>
        <dbReference type="Proteomes" id="UP000515153"/>
    </source>
</evidence>
<dbReference type="AlphaFoldDB" id="A0A6P8AZ61"/>
<name>A0A6P8AZ61_PYRGI</name>
<feature type="region of interest" description="Disordered" evidence="1">
    <location>
        <begin position="315"/>
        <end position="437"/>
    </location>
</feature>
<feature type="compositionally biased region" description="Polar residues" evidence="1">
    <location>
        <begin position="359"/>
        <end position="373"/>
    </location>
</feature>
<accession>A0A6P8AZ61</accession>
<evidence type="ECO:0000313" key="3">
    <source>
        <dbReference type="RefSeq" id="XP_030980205.1"/>
    </source>
</evidence>
<dbReference type="KEGG" id="pgri:PgNI_10648"/>
<sequence>MGKIPRGSHAARQTSQPPALPPIPQQQPRLITSLLIFADSDDEERELEYDGPEIPDELRNILVVPRNPMQPVLTSAKLVLDSWVEREAHLTNEDESTHSFDFSTDEGSDVEPDNAKAVPSPKTPQKSSWSPSQALNVQPFFPTATASTAMEETAMSLPVSSNSECTAWDIPATMPGTSYGIIGANPSQSRDTNPLETSQMDGLSEAAWTQPMDLHKPTTLESSLQNFMQLPFQQISSIDPLDQNICSIADHFAEQNGMGEACGWVPENLTDQNSVATRPTADITYTNPVDHTAAPSFIPQPAFLEQISFGTMSYQPDVMGSFPRPDDQTWAQSQRNQAQEQQQQQLVFPAEAPIDGSKYATNDETSYMSISPSSAPPDSRQDGLPWGNTYAGPTLYSPDLEDVTSTQSQQLWMEHYGSQGDPYKRPSFEQHDTHMQQ</sequence>
<dbReference type="RefSeq" id="XP_030980205.1">
    <property type="nucleotide sequence ID" value="XM_031130621.1"/>
</dbReference>
<dbReference type="GeneID" id="41965527"/>
<feature type="compositionally biased region" description="Basic and acidic residues" evidence="1">
    <location>
        <begin position="422"/>
        <end position="437"/>
    </location>
</feature>
<reference evidence="3" key="3">
    <citation type="submission" date="2025-08" db="UniProtKB">
        <authorList>
            <consortium name="RefSeq"/>
        </authorList>
    </citation>
    <scope>IDENTIFICATION</scope>
    <source>
        <strain evidence="3">NI907</strain>
    </source>
</reference>
<feature type="compositionally biased region" description="Low complexity" evidence="1">
    <location>
        <begin position="332"/>
        <end position="345"/>
    </location>
</feature>
<feature type="region of interest" description="Disordered" evidence="1">
    <location>
        <begin position="90"/>
        <end position="135"/>
    </location>
</feature>
<feature type="compositionally biased region" description="Polar residues" evidence="1">
    <location>
        <begin position="123"/>
        <end position="135"/>
    </location>
</feature>